<dbReference type="Proteomes" id="UP000190460">
    <property type="component" value="Unassembled WGS sequence"/>
</dbReference>
<gene>
    <name evidence="2" type="ORF">SAMN02745130_00119</name>
</gene>
<dbReference type="RefSeq" id="WP_078920637.1">
    <property type="nucleotide sequence ID" value="NZ_FUYB01000001.1"/>
</dbReference>
<dbReference type="InterPro" id="IPR000253">
    <property type="entry name" value="FHA_dom"/>
</dbReference>
<organism evidence="2 3">
    <name type="scientific">Thiothrix eikelboomii</name>
    <dbReference type="NCBI Taxonomy" id="92487"/>
    <lineage>
        <taxon>Bacteria</taxon>
        <taxon>Pseudomonadati</taxon>
        <taxon>Pseudomonadota</taxon>
        <taxon>Gammaproteobacteria</taxon>
        <taxon>Thiotrichales</taxon>
        <taxon>Thiotrichaceae</taxon>
        <taxon>Thiothrix</taxon>
    </lineage>
</organism>
<proteinExistence type="predicted"/>
<feature type="domain" description="FHA" evidence="1">
    <location>
        <begin position="23"/>
        <end position="72"/>
    </location>
</feature>
<evidence type="ECO:0000313" key="3">
    <source>
        <dbReference type="Proteomes" id="UP000190460"/>
    </source>
</evidence>
<dbReference type="PANTHER" id="PTHR23308">
    <property type="entry name" value="NUCLEAR INHIBITOR OF PROTEIN PHOSPHATASE-1"/>
    <property type="match status" value="1"/>
</dbReference>
<reference evidence="2 3" key="1">
    <citation type="submission" date="2017-02" db="EMBL/GenBank/DDBJ databases">
        <authorList>
            <person name="Peterson S.W."/>
        </authorList>
    </citation>
    <scope>NUCLEOTIDE SEQUENCE [LARGE SCALE GENOMIC DNA]</scope>
    <source>
        <strain evidence="2 3">ATCC 49788</strain>
    </source>
</reference>
<evidence type="ECO:0000313" key="2">
    <source>
        <dbReference type="EMBL" id="SKA67777.1"/>
    </source>
</evidence>
<dbReference type="EMBL" id="FUYB01000001">
    <property type="protein sequence ID" value="SKA67777.1"/>
    <property type="molecule type" value="Genomic_DNA"/>
</dbReference>
<accession>A0A1T4VS48</accession>
<protein>
    <submittedName>
        <fullName evidence="2">FHA domain-containing protein</fullName>
    </submittedName>
</protein>
<sequence length="98" mass="11056">MAQLIISLNKQIIKKLTLSEASYLIGRSNHCDIVLNERTVSAEHAHLVSVGDECFLEDLHSTNGVYVNHIARQKHLLVDKDSVRIGKYELLFQNSSPQ</sequence>
<dbReference type="SMART" id="SM00240">
    <property type="entry name" value="FHA"/>
    <property type="match status" value="1"/>
</dbReference>
<evidence type="ECO:0000259" key="1">
    <source>
        <dbReference type="PROSITE" id="PS50006"/>
    </source>
</evidence>
<dbReference type="PROSITE" id="PS50006">
    <property type="entry name" value="FHA_DOMAIN"/>
    <property type="match status" value="1"/>
</dbReference>
<dbReference type="Gene3D" id="2.60.200.20">
    <property type="match status" value="1"/>
</dbReference>
<dbReference type="Pfam" id="PF00498">
    <property type="entry name" value="FHA"/>
    <property type="match status" value="1"/>
</dbReference>
<name>A0A1T4VS48_9GAMM</name>
<dbReference type="SUPFAM" id="SSF49879">
    <property type="entry name" value="SMAD/FHA domain"/>
    <property type="match status" value="1"/>
</dbReference>
<dbReference type="AlphaFoldDB" id="A0A1T4VS48"/>
<keyword evidence="3" id="KW-1185">Reference proteome</keyword>
<dbReference type="InterPro" id="IPR050923">
    <property type="entry name" value="Cell_Proc_Reg/RNA_Proc"/>
</dbReference>
<dbReference type="OrthoDB" id="151099at2"/>
<dbReference type="CDD" id="cd00060">
    <property type="entry name" value="FHA"/>
    <property type="match status" value="1"/>
</dbReference>
<dbReference type="STRING" id="92487.SAMN02745130_00119"/>
<dbReference type="InterPro" id="IPR008984">
    <property type="entry name" value="SMAD_FHA_dom_sf"/>
</dbReference>